<dbReference type="RefSeq" id="WP_010403497.1">
    <property type="nucleotide sequence ID" value="NZ_JAWXXV010000001.1"/>
</dbReference>
<dbReference type="InterPro" id="IPR013589">
    <property type="entry name" value="Bac_transglu_N"/>
</dbReference>
<dbReference type="SUPFAM" id="SSF54001">
    <property type="entry name" value="Cysteine proteinases"/>
    <property type="match status" value="1"/>
</dbReference>
<evidence type="ECO:0000313" key="2">
    <source>
        <dbReference type="EMBL" id="MDX5984321.1"/>
    </source>
</evidence>
<evidence type="ECO:0000259" key="1">
    <source>
        <dbReference type="SMART" id="SM00460"/>
    </source>
</evidence>
<organism evidence="2 3">
    <name type="scientific">Sphingomonas echinoides</name>
    <dbReference type="NCBI Taxonomy" id="59803"/>
    <lineage>
        <taxon>Bacteria</taxon>
        <taxon>Pseudomonadati</taxon>
        <taxon>Pseudomonadota</taxon>
        <taxon>Alphaproteobacteria</taxon>
        <taxon>Sphingomonadales</taxon>
        <taxon>Sphingomonadaceae</taxon>
        <taxon>Sphingomonas</taxon>
    </lineage>
</organism>
<proteinExistence type="predicted"/>
<dbReference type="EMBL" id="JAWXXV010000001">
    <property type="protein sequence ID" value="MDX5984321.1"/>
    <property type="molecule type" value="Genomic_DNA"/>
</dbReference>
<sequence>MRLSVDHRTTYRFSSPQARLTQLLRLIPDGTHDQSVASWNLHVDCDARLRHGRDGFGNRTTMLYVEGPIESIEIAVSGEVLTHSSNGVVHGAHEPLPPAVFLRATPLTTPDADIAAFASAIPDGDPITRLHALNLAVHRRFALDRGRAVAGRSAITAFSQGAASPRDMAQVFITAARVLDVPARYVSGYSPVCAVGAGRPAPHGWAEAYVAGLGWVAFDPCTGLSADEAYARVAVALDSAGAAPVAGSRLGEGEEMLDVDLHVDRSGQ</sequence>
<dbReference type="PANTHER" id="PTHR33490:SF6">
    <property type="entry name" value="SLL1049 PROTEIN"/>
    <property type="match status" value="1"/>
</dbReference>
<dbReference type="Gene3D" id="3.10.620.30">
    <property type="match status" value="1"/>
</dbReference>
<keyword evidence="3" id="KW-1185">Reference proteome</keyword>
<gene>
    <name evidence="2" type="ORF">SIL82_08600</name>
</gene>
<name>A0ABU4PJG2_9SPHN</name>
<dbReference type="Pfam" id="PF08379">
    <property type="entry name" value="Bact_transglu_N"/>
    <property type="match status" value="1"/>
</dbReference>
<reference evidence="2 3" key="1">
    <citation type="submission" date="2023-11" db="EMBL/GenBank/DDBJ databases">
        <title>MicrobeMod: A computational toolkit for identifying prokaryotic methylation and restriction-modification with nanopore sequencing.</title>
        <authorList>
            <person name="Crits-Christoph A."/>
            <person name="Kang S.C."/>
            <person name="Lee H."/>
            <person name="Ostrov N."/>
        </authorList>
    </citation>
    <scope>NUCLEOTIDE SEQUENCE [LARGE SCALE GENOMIC DNA]</scope>
    <source>
        <strain evidence="2 3">ATCC 14820</strain>
    </source>
</reference>
<dbReference type="Pfam" id="PF01841">
    <property type="entry name" value="Transglut_core"/>
    <property type="match status" value="1"/>
</dbReference>
<dbReference type="Proteomes" id="UP001279660">
    <property type="component" value="Unassembled WGS sequence"/>
</dbReference>
<feature type="domain" description="Transglutaminase-like" evidence="1">
    <location>
        <begin position="157"/>
        <end position="222"/>
    </location>
</feature>
<evidence type="ECO:0000313" key="3">
    <source>
        <dbReference type="Proteomes" id="UP001279660"/>
    </source>
</evidence>
<protein>
    <submittedName>
        <fullName evidence="2">Transglutaminase family protein</fullName>
    </submittedName>
</protein>
<accession>A0ABU4PJG2</accession>
<dbReference type="InterPro" id="IPR038765">
    <property type="entry name" value="Papain-like_cys_pep_sf"/>
</dbReference>
<comment type="caution">
    <text evidence="2">The sequence shown here is derived from an EMBL/GenBank/DDBJ whole genome shotgun (WGS) entry which is preliminary data.</text>
</comment>
<dbReference type="SMART" id="SM00460">
    <property type="entry name" value="TGc"/>
    <property type="match status" value="1"/>
</dbReference>
<dbReference type="PANTHER" id="PTHR33490">
    <property type="entry name" value="BLR5614 PROTEIN-RELATED"/>
    <property type="match status" value="1"/>
</dbReference>
<dbReference type="InterPro" id="IPR002931">
    <property type="entry name" value="Transglutaminase-like"/>
</dbReference>